<dbReference type="Proteomes" id="UP000245996">
    <property type="component" value="Unassembled WGS sequence"/>
</dbReference>
<dbReference type="AlphaFoldDB" id="A0ABD6XLU1"/>
<comment type="caution">
    <text evidence="1">The sequence shown here is derived from an EMBL/GenBank/DDBJ whole genome shotgun (WGS) entry which is preliminary data.</text>
</comment>
<name>A0ABD6XLU1_ENTAG</name>
<organism evidence="1 2">
    <name type="scientific">Enterobacter agglomerans</name>
    <name type="common">Erwinia herbicola</name>
    <name type="synonym">Pantoea agglomerans</name>
    <dbReference type="NCBI Taxonomy" id="549"/>
    <lineage>
        <taxon>Bacteria</taxon>
        <taxon>Pseudomonadati</taxon>
        <taxon>Pseudomonadota</taxon>
        <taxon>Gammaproteobacteria</taxon>
        <taxon>Enterobacterales</taxon>
        <taxon>Erwiniaceae</taxon>
        <taxon>Pantoea</taxon>
        <taxon>Pantoea agglomerans group</taxon>
    </lineage>
</organism>
<reference evidence="1 2" key="1">
    <citation type="submission" date="2018-05" db="EMBL/GenBank/DDBJ databases">
        <title>Genomic Encyclopedia of Type Strains, Phase IV (KMG-V): Genome sequencing to study the core and pangenomes of soil and plant-associated prokaryotes.</title>
        <authorList>
            <person name="Whitman W."/>
        </authorList>
    </citation>
    <scope>NUCLEOTIDE SEQUENCE [LARGE SCALE GENOMIC DNA]</scope>
    <source>
        <strain evidence="1 2">PNG 92-11</strain>
    </source>
</reference>
<proteinExistence type="predicted"/>
<dbReference type="EMBL" id="QGHE01000011">
    <property type="protein sequence ID" value="PWJ76404.1"/>
    <property type="molecule type" value="Genomic_DNA"/>
</dbReference>
<protein>
    <submittedName>
        <fullName evidence="1">Uncharacterized protein</fullName>
    </submittedName>
</protein>
<evidence type="ECO:0000313" key="1">
    <source>
        <dbReference type="EMBL" id="PWJ76404.1"/>
    </source>
</evidence>
<sequence length="64" mass="7096">MPLFCYSQTSNARGLPIEGVKIRAASQSQFRCDETDFHLIPLTGIDVQTILAIKFIQAGNDEII</sequence>
<accession>A0ABD6XLU1</accession>
<evidence type="ECO:0000313" key="2">
    <source>
        <dbReference type="Proteomes" id="UP000245996"/>
    </source>
</evidence>
<gene>
    <name evidence="1" type="ORF">C7430_11117</name>
</gene>